<sequence>MFSFFLFHYTITSPIFRVRPQPYNCTGLLFFCCSQDVVDFSKLFITVPGPHPVATCSPLYKIGKKTSISFYVFLFIYFSFLLPSIVLFARV</sequence>
<reference evidence="2" key="2">
    <citation type="journal article" date="2015" name="Fish Shellfish Immunol.">
        <title>Early steps in the European eel (Anguilla anguilla)-Vibrio vulnificus interaction in the gills: Role of the RtxA13 toxin.</title>
        <authorList>
            <person name="Callol A."/>
            <person name="Pajuelo D."/>
            <person name="Ebbesson L."/>
            <person name="Teles M."/>
            <person name="MacKenzie S."/>
            <person name="Amaro C."/>
        </authorList>
    </citation>
    <scope>NUCLEOTIDE SEQUENCE</scope>
</reference>
<keyword evidence="1" id="KW-1133">Transmembrane helix</keyword>
<proteinExistence type="predicted"/>
<feature type="transmembrane region" description="Helical" evidence="1">
    <location>
        <begin position="68"/>
        <end position="89"/>
    </location>
</feature>
<evidence type="ECO:0000256" key="1">
    <source>
        <dbReference type="SAM" id="Phobius"/>
    </source>
</evidence>
<dbReference type="AlphaFoldDB" id="A0A0E9PZY0"/>
<dbReference type="EMBL" id="GBXM01098371">
    <property type="protein sequence ID" value="JAH10206.1"/>
    <property type="molecule type" value="Transcribed_RNA"/>
</dbReference>
<name>A0A0E9PZY0_ANGAN</name>
<organism evidence="2">
    <name type="scientific">Anguilla anguilla</name>
    <name type="common">European freshwater eel</name>
    <name type="synonym">Muraena anguilla</name>
    <dbReference type="NCBI Taxonomy" id="7936"/>
    <lineage>
        <taxon>Eukaryota</taxon>
        <taxon>Metazoa</taxon>
        <taxon>Chordata</taxon>
        <taxon>Craniata</taxon>
        <taxon>Vertebrata</taxon>
        <taxon>Euteleostomi</taxon>
        <taxon>Actinopterygii</taxon>
        <taxon>Neopterygii</taxon>
        <taxon>Teleostei</taxon>
        <taxon>Anguilliformes</taxon>
        <taxon>Anguillidae</taxon>
        <taxon>Anguilla</taxon>
    </lineage>
</organism>
<reference evidence="2" key="1">
    <citation type="submission" date="2014-11" db="EMBL/GenBank/DDBJ databases">
        <authorList>
            <person name="Amaro Gonzalez C."/>
        </authorList>
    </citation>
    <scope>NUCLEOTIDE SEQUENCE</scope>
</reference>
<protein>
    <submittedName>
        <fullName evidence="2">Uncharacterized protein</fullName>
    </submittedName>
</protein>
<accession>A0A0E9PZY0</accession>
<keyword evidence="1" id="KW-0472">Membrane</keyword>
<keyword evidence="1" id="KW-0812">Transmembrane</keyword>
<evidence type="ECO:0000313" key="2">
    <source>
        <dbReference type="EMBL" id="JAH10206.1"/>
    </source>
</evidence>